<dbReference type="OrthoDB" id="9809348at2"/>
<dbReference type="InterPro" id="IPR036641">
    <property type="entry name" value="HPT_dom_sf"/>
</dbReference>
<dbReference type="Pfam" id="PF00512">
    <property type="entry name" value="HisKA"/>
    <property type="match status" value="1"/>
</dbReference>
<feature type="modified residue" description="4-aspartylphosphate" evidence="20">
    <location>
        <position position="963"/>
    </location>
</feature>
<dbReference type="CDD" id="cd16922">
    <property type="entry name" value="HATPase_EvgS-ArcB-TorS-like"/>
    <property type="match status" value="1"/>
</dbReference>
<dbReference type="PANTHER" id="PTHR45339:SF1">
    <property type="entry name" value="HYBRID SIGNAL TRANSDUCTION HISTIDINE KINASE J"/>
    <property type="match status" value="1"/>
</dbReference>
<dbReference type="RefSeq" id="WP_007784169.1">
    <property type="nucleotide sequence ID" value="NZ_CM001441.1"/>
</dbReference>
<evidence type="ECO:0000256" key="11">
    <source>
        <dbReference type="ARBA" id="ARBA00022777"/>
    </source>
</evidence>
<evidence type="ECO:0000256" key="6">
    <source>
        <dbReference type="ARBA" id="ARBA00022475"/>
    </source>
</evidence>
<comment type="subunit">
    <text evidence="17">At low DSF concentrations, interacts with RpfF.</text>
</comment>
<evidence type="ECO:0000256" key="7">
    <source>
        <dbReference type="ARBA" id="ARBA00022553"/>
    </source>
</evidence>
<dbReference type="FunFam" id="3.30.565.10:FF:000010">
    <property type="entry name" value="Sensor histidine kinase RcsC"/>
    <property type="match status" value="1"/>
</dbReference>
<dbReference type="PROSITE" id="PS50113">
    <property type="entry name" value="PAC"/>
    <property type="match status" value="3"/>
</dbReference>
<dbReference type="InterPro" id="IPR013655">
    <property type="entry name" value="PAS_fold_3"/>
</dbReference>
<dbReference type="PANTHER" id="PTHR45339">
    <property type="entry name" value="HYBRID SIGNAL TRANSDUCTION HISTIDINE KINASE J"/>
    <property type="match status" value="1"/>
</dbReference>
<evidence type="ECO:0000313" key="26">
    <source>
        <dbReference type="EMBL" id="EHQ89986.1"/>
    </source>
</evidence>
<keyword evidence="6" id="KW-1003">Cell membrane</keyword>
<keyword evidence="12" id="KW-0067">ATP-binding</keyword>
<dbReference type="Gene3D" id="3.30.450.20">
    <property type="entry name" value="PAS domain"/>
    <property type="match status" value="5"/>
</dbReference>
<keyword evidence="10" id="KW-0547">Nucleotide-binding</keyword>
<dbReference type="SMART" id="SM00387">
    <property type="entry name" value="HATPase_c"/>
    <property type="match status" value="1"/>
</dbReference>
<evidence type="ECO:0000256" key="21">
    <source>
        <dbReference type="SAM" id="Coils"/>
    </source>
</evidence>
<evidence type="ECO:0000259" key="24">
    <source>
        <dbReference type="PROSITE" id="PS50112"/>
    </source>
</evidence>
<keyword evidence="9" id="KW-0812">Transmembrane</keyword>
<dbReference type="SUPFAM" id="SSF55785">
    <property type="entry name" value="PYP-like sensor domain (PAS domain)"/>
    <property type="match status" value="5"/>
</dbReference>
<dbReference type="InterPro" id="IPR004358">
    <property type="entry name" value="Sig_transdc_His_kin-like_C"/>
</dbReference>
<keyword evidence="7 20" id="KW-0597">Phosphoprotein</keyword>
<dbReference type="InterPro" id="IPR011006">
    <property type="entry name" value="CheY-like_superfamily"/>
</dbReference>
<evidence type="ECO:0000256" key="15">
    <source>
        <dbReference type="ARBA" id="ARBA00023136"/>
    </source>
</evidence>
<feature type="domain" description="PAC" evidence="25">
    <location>
        <begin position="472"/>
        <end position="524"/>
    </location>
</feature>
<dbReference type="HOGENOM" id="CLU_000445_114_15_9"/>
<dbReference type="STRING" id="768710.DesyoDRAFT_2939"/>
<comment type="subcellular location">
    <subcellularLocation>
        <location evidence="2">Cell membrane</location>
        <topology evidence="2">Multi-pass membrane protein</topology>
    </subcellularLocation>
</comment>
<sequence length="1157" mass="130952">MQNRILKGENLEFAAAALSCIGIGVITTDVKGRIRYLNQASEEIIGWEANEAVGKEFEKVFAIFNVDTKKPVKCPIAHVLVNDTTTGLENNSVIISKDYIKKYVSATCSPVKAADGSTIGAVIVFRDITRLKMLEIERQQEENNLKIIFNNAPIGMLILNEGAIINQVNDAALLLNNGKREQVIGKHFGESFNCVVGTENEWGCGYGSECHNCELRKAVVQAIGHGQATSNVEFNKTLITDAREKEFWFRASVNPIEVSGKRQAIVALLDITERKEQEIRIIQARDYCNNLIDQIPSLVWKSDMSLLCNYVNKSWRDFAGIGLEAVSDGWTNIVHPEDLDEFLKMASKSALKKVSFQLEARCRRYDGIYRWCLVSGTPYFDLDGQYAGYIGTVDDITEQKEALESLKRYQLLSKNANDIILFIDMDGRIIEANKAAVNAYGYTYEELSSINIRDIRDNWAYTKEQMEQANQTGLFFETVHYCKDGSRFPVEVSSRGTTMGNKRILLSIIRDITDRKKTEKKIFESQAKYRSLFMNMHSAYAYCKVIYNEYKIPTDLEFIEVNEAYEKMFGITKKYIIGRLYTDLFHLNNNMFTDIIRKYAHNLLRGESVYIDQIYLDAANRWCSVSVYSPENNHIVTIITDITHMKESENQLKRAKEAAEAANKAKSEFLANMSHEIRTPLNGMIGMLDLTLLTDLNYEQHDNLITAKACANSLLEIINDILDFSKMEAGKFSIETINFDLKELIEGIVKMHSPRIEEKGLELNYTFSSTIPQFLVGDPNRLRQVLNNLISNAMKFTESGDITLKVRKVEERGKEHELLFSVSDTGIGIASENIEQIFKNFVQIDGSFTKKFGGTGLGLAISKQLIEIMGGKIWAESEKGKGSTFYFSLKFKMGSPMAENNRQSPILKAANPTSVLLVEDDAINQKVIAKMLKEKGHRVETASNGKEALGLFKPGVYDVILMDIQMPEMDGIEASKKIREMEDPGNYIPIIAMTAYALQGDRERFLALGMDGYVSKPIQMGELFYTIDRLASLQGKWGECLPDRVLLSDQGEVTFARREPHQPTMQMSPAIAMISTYIKEIQLALENDDLMVIEERAHQIKTLSNKIEAVELKDAAFKIELAARRCNLVDVAKYVERINRQFKLFEESTILLEENEK</sequence>
<feature type="domain" description="PAS" evidence="24">
    <location>
        <begin position="25"/>
        <end position="83"/>
    </location>
</feature>
<dbReference type="Gene3D" id="3.30.565.10">
    <property type="entry name" value="Histidine kinase-like ATPase, C-terminal domain"/>
    <property type="match status" value="1"/>
</dbReference>
<dbReference type="SUPFAM" id="SSF47384">
    <property type="entry name" value="Homodimeric domain of signal transducing histidine kinase"/>
    <property type="match status" value="1"/>
</dbReference>
<dbReference type="InterPro" id="IPR036890">
    <property type="entry name" value="HATPase_C_sf"/>
</dbReference>
<feature type="coiled-coil region" evidence="21">
    <location>
        <begin position="642"/>
        <end position="672"/>
    </location>
</feature>
<keyword evidence="8" id="KW-0808">Transferase</keyword>
<dbReference type="InterPro" id="IPR000700">
    <property type="entry name" value="PAS-assoc_C"/>
</dbReference>
<evidence type="ECO:0000259" key="23">
    <source>
        <dbReference type="PROSITE" id="PS50110"/>
    </source>
</evidence>
<name>H5Y4F8_9FIRM</name>
<dbReference type="InterPro" id="IPR036097">
    <property type="entry name" value="HisK_dim/P_sf"/>
</dbReference>
<dbReference type="AlphaFoldDB" id="H5Y4F8"/>
<dbReference type="SUPFAM" id="SSF55874">
    <property type="entry name" value="ATPase domain of HSP90 chaperone/DNA topoisomerase II/histidine kinase"/>
    <property type="match status" value="1"/>
</dbReference>
<feature type="domain" description="PAS" evidence="24">
    <location>
        <begin position="405"/>
        <end position="447"/>
    </location>
</feature>
<evidence type="ECO:0000256" key="4">
    <source>
        <dbReference type="ARBA" id="ARBA00012438"/>
    </source>
</evidence>
<evidence type="ECO:0000256" key="5">
    <source>
        <dbReference type="ARBA" id="ARBA00018672"/>
    </source>
</evidence>
<dbReference type="CDD" id="cd17546">
    <property type="entry name" value="REC_hyHK_CKI1_RcsC-like"/>
    <property type="match status" value="1"/>
</dbReference>
<dbReference type="PRINTS" id="PR00344">
    <property type="entry name" value="BCTRLSENSOR"/>
</dbReference>
<evidence type="ECO:0000259" key="22">
    <source>
        <dbReference type="PROSITE" id="PS50109"/>
    </source>
</evidence>
<dbReference type="CDD" id="cd00130">
    <property type="entry name" value="PAS"/>
    <property type="match status" value="4"/>
</dbReference>
<dbReference type="Gene3D" id="3.40.50.2300">
    <property type="match status" value="1"/>
</dbReference>
<evidence type="ECO:0000256" key="8">
    <source>
        <dbReference type="ARBA" id="ARBA00022679"/>
    </source>
</evidence>
<organism evidence="26 27">
    <name type="scientific">Desulfosporosinus youngiae DSM 17734</name>
    <dbReference type="NCBI Taxonomy" id="768710"/>
    <lineage>
        <taxon>Bacteria</taxon>
        <taxon>Bacillati</taxon>
        <taxon>Bacillota</taxon>
        <taxon>Clostridia</taxon>
        <taxon>Eubacteriales</taxon>
        <taxon>Desulfitobacteriaceae</taxon>
        <taxon>Desulfosporosinus</taxon>
    </lineage>
</organism>
<comment type="similarity">
    <text evidence="3">In the N-terminal section; belongs to the phytochrome family.</text>
</comment>
<dbReference type="EMBL" id="CM001441">
    <property type="protein sequence ID" value="EHQ89986.1"/>
    <property type="molecule type" value="Genomic_DNA"/>
</dbReference>
<feature type="domain" description="PAC" evidence="25">
    <location>
        <begin position="356"/>
        <end position="408"/>
    </location>
</feature>
<dbReference type="SMART" id="SM00388">
    <property type="entry name" value="HisKA"/>
    <property type="match status" value="1"/>
</dbReference>
<accession>H5Y4F8</accession>
<comment type="catalytic activity">
    <reaction evidence="1">
        <text>ATP + protein L-histidine = ADP + protein N-phospho-L-histidine.</text>
        <dbReference type="EC" id="2.7.13.3"/>
    </reaction>
</comment>
<evidence type="ECO:0000256" key="3">
    <source>
        <dbReference type="ARBA" id="ARBA00006402"/>
    </source>
</evidence>
<keyword evidence="15" id="KW-0472">Membrane</keyword>
<evidence type="ECO:0000256" key="14">
    <source>
        <dbReference type="ARBA" id="ARBA00023012"/>
    </source>
</evidence>
<dbReference type="InterPro" id="IPR000014">
    <property type="entry name" value="PAS"/>
</dbReference>
<dbReference type="SUPFAM" id="SSF47226">
    <property type="entry name" value="Histidine-containing phosphotransfer domain, HPT domain"/>
    <property type="match status" value="1"/>
</dbReference>
<comment type="function">
    <text evidence="16">May play the central regulatory role in sporulation. It may be an element of the effector pathway responsible for the activation of sporulation genes in response to nutritional stress. Spo0A may act in concert with spo0H (a sigma factor) to control the expression of some genes that are critical to the sporulation process.</text>
</comment>
<evidence type="ECO:0000256" key="2">
    <source>
        <dbReference type="ARBA" id="ARBA00004651"/>
    </source>
</evidence>
<keyword evidence="21" id="KW-0175">Coiled coil</keyword>
<dbReference type="NCBIfam" id="TIGR00229">
    <property type="entry name" value="sensory_box"/>
    <property type="match status" value="4"/>
</dbReference>
<evidence type="ECO:0000313" key="27">
    <source>
        <dbReference type="Proteomes" id="UP000005104"/>
    </source>
</evidence>
<evidence type="ECO:0000256" key="20">
    <source>
        <dbReference type="PROSITE-ProRule" id="PRU00169"/>
    </source>
</evidence>
<dbReference type="InterPro" id="IPR013656">
    <property type="entry name" value="PAS_4"/>
</dbReference>
<dbReference type="InterPro" id="IPR003661">
    <property type="entry name" value="HisK_dim/P_dom"/>
</dbReference>
<dbReference type="PROSITE" id="PS50110">
    <property type="entry name" value="RESPONSE_REGULATORY"/>
    <property type="match status" value="1"/>
</dbReference>
<dbReference type="InterPro" id="IPR005467">
    <property type="entry name" value="His_kinase_dom"/>
</dbReference>
<dbReference type="InterPro" id="IPR003594">
    <property type="entry name" value="HATPase_dom"/>
</dbReference>
<dbReference type="PROSITE" id="PS50112">
    <property type="entry name" value="PAS"/>
    <property type="match status" value="2"/>
</dbReference>
<dbReference type="Pfam" id="PF08448">
    <property type="entry name" value="PAS_4"/>
    <property type="match status" value="1"/>
</dbReference>
<evidence type="ECO:0000256" key="12">
    <source>
        <dbReference type="ARBA" id="ARBA00022840"/>
    </source>
</evidence>
<dbReference type="Pfam" id="PF08447">
    <property type="entry name" value="PAS_3"/>
    <property type="match status" value="1"/>
</dbReference>
<dbReference type="FunFam" id="1.10.287.130:FF:000002">
    <property type="entry name" value="Two-component osmosensing histidine kinase"/>
    <property type="match status" value="1"/>
</dbReference>
<dbReference type="SMART" id="SM00091">
    <property type="entry name" value="PAS"/>
    <property type="match status" value="5"/>
</dbReference>
<evidence type="ECO:0000256" key="13">
    <source>
        <dbReference type="ARBA" id="ARBA00022989"/>
    </source>
</evidence>
<dbReference type="CDD" id="cd00082">
    <property type="entry name" value="HisKA"/>
    <property type="match status" value="1"/>
</dbReference>
<reference evidence="26 27" key="1">
    <citation type="submission" date="2011-11" db="EMBL/GenBank/DDBJ databases">
        <title>The Noncontiguous Finished genome of Desulfosporosinus youngiae DSM 17734.</title>
        <authorList>
            <consortium name="US DOE Joint Genome Institute (JGI-PGF)"/>
            <person name="Lucas S."/>
            <person name="Han J."/>
            <person name="Lapidus A."/>
            <person name="Cheng J.-F."/>
            <person name="Goodwin L."/>
            <person name="Pitluck S."/>
            <person name="Peters L."/>
            <person name="Ovchinnikova G."/>
            <person name="Lu M."/>
            <person name="Land M.L."/>
            <person name="Hauser L."/>
            <person name="Pester M."/>
            <person name="Spring S."/>
            <person name="Ollivier B."/>
            <person name="Rattei T."/>
            <person name="Klenk H.-P."/>
            <person name="Wagner M."/>
            <person name="Loy A."/>
            <person name="Woyke T.J."/>
        </authorList>
    </citation>
    <scope>NUCLEOTIDE SEQUENCE [LARGE SCALE GENOMIC DNA]</scope>
    <source>
        <strain evidence="26 27">DSM 17734</strain>
    </source>
</reference>
<dbReference type="Gene3D" id="1.20.120.160">
    <property type="entry name" value="HPT domain"/>
    <property type="match status" value="1"/>
</dbReference>
<evidence type="ECO:0000256" key="10">
    <source>
        <dbReference type="ARBA" id="ARBA00022741"/>
    </source>
</evidence>
<evidence type="ECO:0000256" key="9">
    <source>
        <dbReference type="ARBA" id="ARBA00022692"/>
    </source>
</evidence>
<dbReference type="Pfam" id="PF00072">
    <property type="entry name" value="Response_reg"/>
    <property type="match status" value="1"/>
</dbReference>
<keyword evidence="11" id="KW-0418">Kinase</keyword>
<dbReference type="Pfam" id="PF13426">
    <property type="entry name" value="PAS_9"/>
    <property type="match status" value="3"/>
</dbReference>
<dbReference type="SMART" id="SM00448">
    <property type="entry name" value="REC"/>
    <property type="match status" value="1"/>
</dbReference>
<dbReference type="Pfam" id="PF02518">
    <property type="entry name" value="HATPase_c"/>
    <property type="match status" value="1"/>
</dbReference>
<evidence type="ECO:0000256" key="1">
    <source>
        <dbReference type="ARBA" id="ARBA00000085"/>
    </source>
</evidence>
<dbReference type="eggNOG" id="COG5002">
    <property type="taxonomic scope" value="Bacteria"/>
</dbReference>
<dbReference type="SMART" id="SM00086">
    <property type="entry name" value="PAC"/>
    <property type="match status" value="4"/>
</dbReference>
<dbReference type="GO" id="GO:0005524">
    <property type="term" value="F:ATP binding"/>
    <property type="evidence" value="ECO:0007669"/>
    <property type="project" value="UniProtKB-KW"/>
</dbReference>
<dbReference type="Proteomes" id="UP000005104">
    <property type="component" value="Chromosome"/>
</dbReference>
<protein>
    <recommendedName>
        <fullName evidence="19">Circadian input-output histidine kinase CikA</fullName>
        <ecNumber evidence="4">2.7.13.3</ecNumber>
    </recommendedName>
    <alternativeName>
        <fullName evidence="18">Sensory/regulatory protein RpfC</fullName>
    </alternativeName>
    <alternativeName>
        <fullName evidence="5">Stage 0 sporulation protein A homolog</fullName>
    </alternativeName>
</protein>
<dbReference type="InterPro" id="IPR001610">
    <property type="entry name" value="PAC"/>
</dbReference>
<dbReference type="InterPro" id="IPR035965">
    <property type="entry name" value="PAS-like_dom_sf"/>
</dbReference>
<evidence type="ECO:0000256" key="16">
    <source>
        <dbReference type="ARBA" id="ARBA00024867"/>
    </source>
</evidence>
<dbReference type="GO" id="GO:0000155">
    <property type="term" value="F:phosphorelay sensor kinase activity"/>
    <property type="evidence" value="ECO:0007669"/>
    <property type="project" value="InterPro"/>
</dbReference>
<feature type="domain" description="PAC" evidence="25">
    <location>
        <begin position="88"/>
        <end position="140"/>
    </location>
</feature>
<evidence type="ECO:0000259" key="25">
    <source>
        <dbReference type="PROSITE" id="PS50113"/>
    </source>
</evidence>
<evidence type="ECO:0000256" key="19">
    <source>
        <dbReference type="ARBA" id="ARBA00074306"/>
    </source>
</evidence>
<evidence type="ECO:0000256" key="18">
    <source>
        <dbReference type="ARBA" id="ARBA00068150"/>
    </source>
</evidence>
<feature type="domain" description="Histidine kinase" evidence="22">
    <location>
        <begin position="672"/>
        <end position="893"/>
    </location>
</feature>
<dbReference type="Gene3D" id="1.10.287.130">
    <property type="match status" value="1"/>
</dbReference>
<dbReference type="EC" id="2.7.13.3" evidence="4"/>
<dbReference type="PROSITE" id="PS50109">
    <property type="entry name" value="HIS_KIN"/>
    <property type="match status" value="1"/>
</dbReference>
<keyword evidence="27" id="KW-1185">Reference proteome</keyword>
<feature type="domain" description="Response regulatory" evidence="23">
    <location>
        <begin position="914"/>
        <end position="1031"/>
    </location>
</feature>
<evidence type="ECO:0000256" key="17">
    <source>
        <dbReference type="ARBA" id="ARBA00064003"/>
    </source>
</evidence>
<proteinExistence type="inferred from homology"/>
<keyword evidence="14" id="KW-0902">Two-component regulatory system</keyword>
<dbReference type="SUPFAM" id="SSF52172">
    <property type="entry name" value="CheY-like"/>
    <property type="match status" value="1"/>
</dbReference>
<dbReference type="GO" id="GO:0005886">
    <property type="term" value="C:plasma membrane"/>
    <property type="evidence" value="ECO:0007669"/>
    <property type="project" value="UniProtKB-SubCell"/>
</dbReference>
<dbReference type="InterPro" id="IPR001789">
    <property type="entry name" value="Sig_transdc_resp-reg_receiver"/>
</dbReference>
<gene>
    <name evidence="26" type="ORF">DesyoDRAFT_2939</name>
</gene>
<keyword evidence="13" id="KW-1133">Transmembrane helix</keyword>